<comment type="caution">
    <text evidence="1">The sequence shown here is derived from an EMBL/GenBank/DDBJ whole genome shotgun (WGS) entry which is preliminary data.</text>
</comment>
<name>A0AAW2S7U8_SESRA</name>
<proteinExistence type="predicted"/>
<accession>A0AAW2S7U8</accession>
<reference evidence="1" key="1">
    <citation type="submission" date="2020-06" db="EMBL/GenBank/DDBJ databases">
        <authorList>
            <person name="Li T."/>
            <person name="Hu X."/>
            <person name="Zhang T."/>
            <person name="Song X."/>
            <person name="Zhang H."/>
            <person name="Dai N."/>
            <person name="Sheng W."/>
            <person name="Hou X."/>
            <person name="Wei L."/>
        </authorList>
    </citation>
    <scope>NUCLEOTIDE SEQUENCE</scope>
    <source>
        <strain evidence="1">G02</strain>
        <tissue evidence="1">Leaf</tissue>
    </source>
</reference>
<sequence length="89" mass="9696">MIEKFASAILVGEASTSRGKSKFFGCKERKSDDTSSTVAKTLSAHVTPLGRDKEKRRGFVSQGFRMMVASLAERMATGIGSVLSSYRMK</sequence>
<reference evidence="1" key="2">
    <citation type="journal article" date="2024" name="Plant">
        <title>Genomic evolution and insights into agronomic trait innovations of Sesamum species.</title>
        <authorList>
            <person name="Miao H."/>
            <person name="Wang L."/>
            <person name="Qu L."/>
            <person name="Liu H."/>
            <person name="Sun Y."/>
            <person name="Le M."/>
            <person name="Wang Q."/>
            <person name="Wei S."/>
            <person name="Zheng Y."/>
            <person name="Lin W."/>
            <person name="Duan Y."/>
            <person name="Cao H."/>
            <person name="Xiong S."/>
            <person name="Wang X."/>
            <person name="Wei L."/>
            <person name="Li C."/>
            <person name="Ma Q."/>
            <person name="Ju M."/>
            <person name="Zhao R."/>
            <person name="Li G."/>
            <person name="Mu C."/>
            <person name="Tian Q."/>
            <person name="Mei H."/>
            <person name="Zhang T."/>
            <person name="Gao T."/>
            <person name="Zhang H."/>
        </authorList>
    </citation>
    <scope>NUCLEOTIDE SEQUENCE</scope>
    <source>
        <strain evidence="1">G02</strain>
    </source>
</reference>
<dbReference type="AlphaFoldDB" id="A0AAW2S7U8"/>
<organism evidence="1">
    <name type="scientific">Sesamum radiatum</name>
    <name type="common">Black benniseed</name>
    <dbReference type="NCBI Taxonomy" id="300843"/>
    <lineage>
        <taxon>Eukaryota</taxon>
        <taxon>Viridiplantae</taxon>
        <taxon>Streptophyta</taxon>
        <taxon>Embryophyta</taxon>
        <taxon>Tracheophyta</taxon>
        <taxon>Spermatophyta</taxon>
        <taxon>Magnoliopsida</taxon>
        <taxon>eudicotyledons</taxon>
        <taxon>Gunneridae</taxon>
        <taxon>Pentapetalae</taxon>
        <taxon>asterids</taxon>
        <taxon>lamiids</taxon>
        <taxon>Lamiales</taxon>
        <taxon>Pedaliaceae</taxon>
        <taxon>Sesamum</taxon>
    </lineage>
</organism>
<evidence type="ECO:0000313" key="1">
    <source>
        <dbReference type="EMBL" id="KAL0387761.1"/>
    </source>
</evidence>
<dbReference type="EMBL" id="JACGWJ010000011">
    <property type="protein sequence ID" value="KAL0387761.1"/>
    <property type="molecule type" value="Genomic_DNA"/>
</dbReference>
<protein>
    <submittedName>
        <fullName evidence="1">Uncharacterized protein</fullName>
    </submittedName>
</protein>
<gene>
    <name evidence="1" type="ORF">Sradi_2657900</name>
</gene>
<feature type="non-terminal residue" evidence="1">
    <location>
        <position position="89"/>
    </location>
</feature>